<organism evidence="2 3">
    <name type="scientific">Tetradesmus obliquus</name>
    <name type="common">Green alga</name>
    <name type="synonym">Acutodesmus obliquus</name>
    <dbReference type="NCBI Taxonomy" id="3088"/>
    <lineage>
        <taxon>Eukaryota</taxon>
        <taxon>Viridiplantae</taxon>
        <taxon>Chlorophyta</taxon>
        <taxon>core chlorophytes</taxon>
        <taxon>Chlorophyceae</taxon>
        <taxon>CS clade</taxon>
        <taxon>Sphaeropleales</taxon>
        <taxon>Scenedesmaceae</taxon>
        <taxon>Tetradesmus</taxon>
    </lineage>
</organism>
<dbReference type="EMBL" id="CP126213">
    <property type="protein sequence ID" value="WIA15510.1"/>
    <property type="molecule type" value="Genomic_DNA"/>
</dbReference>
<evidence type="ECO:0000256" key="1">
    <source>
        <dbReference type="SAM" id="MobiDB-lite"/>
    </source>
</evidence>
<evidence type="ECO:0000313" key="2">
    <source>
        <dbReference type="EMBL" id="WIA15510.1"/>
    </source>
</evidence>
<dbReference type="Gene3D" id="3.30.420.10">
    <property type="entry name" value="Ribonuclease H-like superfamily/Ribonuclease H"/>
    <property type="match status" value="1"/>
</dbReference>
<reference evidence="2 3" key="1">
    <citation type="submission" date="2023-05" db="EMBL/GenBank/DDBJ databases">
        <title>A 100% complete, gapless, phased diploid assembly of the Scenedesmus obliquus UTEX 3031 genome.</title>
        <authorList>
            <person name="Biondi T.C."/>
            <person name="Hanschen E.R."/>
            <person name="Kwon T."/>
            <person name="Eng W."/>
            <person name="Kruse C.P.S."/>
            <person name="Koehler S.I."/>
            <person name="Kunde Y."/>
            <person name="Gleasner C.D."/>
            <person name="You Mak K.T."/>
            <person name="Polle J."/>
            <person name="Hovde B.T."/>
            <person name="Starkenburg S.R."/>
        </authorList>
    </citation>
    <scope>NUCLEOTIDE SEQUENCE [LARGE SCALE GENOMIC DNA]</scope>
    <source>
        <strain evidence="2 3">DOE0152z</strain>
    </source>
</reference>
<dbReference type="InterPro" id="IPR036397">
    <property type="entry name" value="RNaseH_sf"/>
</dbReference>
<evidence type="ECO:0008006" key="4">
    <source>
        <dbReference type="Google" id="ProtNLM"/>
    </source>
</evidence>
<proteinExistence type="predicted"/>
<keyword evidence="3" id="KW-1185">Reference proteome</keyword>
<evidence type="ECO:0000313" key="3">
    <source>
        <dbReference type="Proteomes" id="UP001244341"/>
    </source>
</evidence>
<feature type="region of interest" description="Disordered" evidence="1">
    <location>
        <begin position="1"/>
        <end position="22"/>
    </location>
</feature>
<dbReference type="SUPFAM" id="SSF53098">
    <property type="entry name" value="Ribonuclease H-like"/>
    <property type="match status" value="1"/>
</dbReference>
<gene>
    <name evidence="2" type="ORF">OEZ85_002146</name>
</gene>
<sequence length="328" mass="35267">MKRRNEAGSEPESPTHARKVAKGLHRRAASTAGAGNRQAAVLDSSSALNAGDYEALSLRGGFLQCMNCIARSDRAGVPADRSEGQRQVAAVDHLSTAVLANLFKFIFFDVECAFVPGAGPWDGTASCNAIAQIAAATVAAAPGGAQRQQRLFNVYVRTPSNVVGMRAAPEEASIAEADKLSPAAALQKFVDWALKQQRQHAGQQADPSRLVLVSHYGFCYASSILVQHAECCGVQLPPVRLADACLWTKATYGGNKEAPLEDLADLLLYDRQWDHFNDVVRTQQHYALADVLATSQCVGRLGLSPDAVVREKSALMRLEPAGRLRMQQ</sequence>
<accession>A0ABY8U292</accession>
<dbReference type="InterPro" id="IPR012337">
    <property type="entry name" value="RNaseH-like_sf"/>
</dbReference>
<protein>
    <recommendedName>
        <fullName evidence="4">Exonuclease domain-containing protein</fullName>
    </recommendedName>
</protein>
<name>A0ABY8U292_TETOB</name>
<dbReference type="Proteomes" id="UP001244341">
    <property type="component" value="Chromosome 6b"/>
</dbReference>